<dbReference type="AlphaFoldDB" id="A0A9W6WYI5"/>
<organism evidence="1 2">
    <name type="scientific">Phytophthora lilii</name>
    <dbReference type="NCBI Taxonomy" id="2077276"/>
    <lineage>
        <taxon>Eukaryota</taxon>
        <taxon>Sar</taxon>
        <taxon>Stramenopiles</taxon>
        <taxon>Oomycota</taxon>
        <taxon>Peronosporomycetes</taxon>
        <taxon>Peronosporales</taxon>
        <taxon>Peronosporaceae</taxon>
        <taxon>Phytophthora</taxon>
    </lineage>
</organism>
<protein>
    <submittedName>
        <fullName evidence="1">Unnamed protein product</fullName>
    </submittedName>
</protein>
<evidence type="ECO:0000313" key="1">
    <source>
        <dbReference type="EMBL" id="GMF22758.1"/>
    </source>
</evidence>
<dbReference type="SUPFAM" id="SSF56024">
    <property type="entry name" value="Phospholipase D/nuclease"/>
    <property type="match status" value="1"/>
</dbReference>
<dbReference type="EMBL" id="BSXW01000450">
    <property type="protein sequence ID" value="GMF22758.1"/>
    <property type="molecule type" value="Genomic_DNA"/>
</dbReference>
<proteinExistence type="predicted"/>
<gene>
    <name evidence="1" type="ORF">Plil01_000912300</name>
</gene>
<keyword evidence="2" id="KW-1185">Reference proteome</keyword>
<dbReference type="Gene3D" id="3.30.870.10">
    <property type="entry name" value="Endonuclease Chain A"/>
    <property type="match status" value="1"/>
</dbReference>
<comment type="caution">
    <text evidence="1">The sequence shown here is derived from an EMBL/GenBank/DDBJ whole genome shotgun (WGS) entry which is preliminary data.</text>
</comment>
<evidence type="ECO:0000313" key="2">
    <source>
        <dbReference type="Proteomes" id="UP001165083"/>
    </source>
</evidence>
<name>A0A9W6WYI5_9STRA</name>
<sequence length="204" mass="23001">MSYYLRLTVQYKATAISTRALAVPIQLDQASRRHVQTILAVFSYSIIQNLTRTRPSRNDSLPHTTQTPQLEEAATASFTQEQAREHQKNVYPRDRGGVFLGLAGERVDKLVALIDAATTSIDVGSSAVNQDDVGRALVAAFDRHVPIRLFTHLRRVRPEPKWIQRFIERGIPVRHAEWTEDKSCQSTWTRTTVFPSSASSTTKL</sequence>
<dbReference type="Proteomes" id="UP001165083">
    <property type="component" value="Unassembled WGS sequence"/>
</dbReference>
<dbReference type="OrthoDB" id="5205528at2759"/>
<reference evidence="1" key="1">
    <citation type="submission" date="2023-04" db="EMBL/GenBank/DDBJ databases">
        <title>Phytophthora lilii NBRC 32176.</title>
        <authorList>
            <person name="Ichikawa N."/>
            <person name="Sato H."/>
            <person name="Tonouchi N."/>
        </authorList>
    </citation>
    <scope>NUCLEOTIDE SEQUENCE</scope>
    <source>
        <strain evidence="1">NBRC 32176</strain>
    </source>
</reference>
<accession>A0A9W6WYI5</accession>